<dbReference type="InterPro" id="IPR036514">
    <property type="entry name" value="SGNH_hydro_sf"/>
</dbReference>
<dbReference type="EMBL" id="BLAD01000036">
    <property type="protein sequence ID" value="GER98288.1"/>
    <property type="molecule type" value="Genomic_DNA"/>
</dbReference>
<dbReference type="PANTHER" id="PTHR43784">
    <property type="entry name" value="GDSL-LIKE LIPASE/ACYLHYDROLASE, PUTATIVE (AFU_ORTHOLOGUE AFUA_2G00820)-RELATED"/>
    <property type="match status" value="1"/>
</dbReference>
<dbReference type="InterPro" id="IPR053140">
    <property type="entry name" value="GDSL_Rv0518-like"/>
</dbReference>
<gene>
    <name evidence="2" type="ORF">Acor_03500</name>
</gene>
<keyword evidence="3" id="KW-1185">Reference proteome</keyword>
<dbReference type="PANTHER" id="PTHR43784:SF2">
    <property type="entry name" value="GDSL-LIKE LIPASE_ACYLHYDROLASE, PUTATIVE (AFU_ORTHOLOGUE AFUA_2G00820)-RELATED"/>
    <property type="match status" value="1"/>
</dbReference>
<accession>A0A5M3VPZ6</accession>
<feature type="domain" description="SGNH hydrolase-type esterase" evidence="1">
    <location>
        <begin position="9"/>
        <end position="180"/>
    </location>
</feature>
<organism evidence="2 3">
    <name type="scientific">Acrocarpospora corrugata</name>
    <dbReference type="NCBI Taxonomy" id="35763"/>
    <lineage>
        <taxon>Bacteria</taxon>
        <taxon>Bacillati</taxon>
        <taxon>Actinomycetota</taxon>
        <taxon>Actinomycetes</taxon>
        <taxon>Streptosporangiales</taxon>
        <taxon>Streptosporangiaceae</taxon>
        <taxon>Acrocarpospora</taxon>
    </lineage>
</organism>
<sequence>MTRYRSFVALGDSFTEGLNDPGADGRFRGWADRVAERLAVLEPGFRYANLAVRGKLIDQIVADQVPEAVGMRPDLISFCAGGNDLLRPGSDPDRMAKKVAAAVRDLRATGADVLMFTGVDPRDTPIMRRARGKFATYYLHLRSIADLCGCRMVDMWSMQGLRDWRAWSDDRLHMNEDGHRMVAARVLDVLGVPGDEDWRKVWPPRERVNLSAKSREDAQWLREHFGPWIGRRLRGTSSGDDVMAKRPELTVFDEQAGDPRQL</sequence>
<dbReference type="CDD" id="cd01832">
    <property type="entry name" value="SGNH_hydrolase_like_1"/>
    <property type="match status" value="1"/>
</dbReference>
<dbReference type="Proteomes" id="UP000334990">
    <property type="component" value="Unassembled WGS sequence"/>
</dbReference>
<evidence type="ECO:0000259" key="1">
    <source>
        <dbReference type="Pfam" id="PF13472"/>
    </source>
</evidence>
<dbReference type="OrthoDB" id="3465773at2"/>
<keyword evidence="2" id="KW-0378">Hydrolase</keyword>
<protein>
    <submittedName>
        <fullName evidence="2">SGNH hydrolase</fullName>
    </submittedName>
</protein>
<dbReference type="RefSeq" id="WP_155334748.1">
    <property type="nucleotide sequence ID" value="NZ_BAAABN010000078.1"/>
</dbReference>
<proteinExistence type="predicted"/>
<dbReference type="Gene3D" id="3.40.50.1110">
    <property type="entry name" value="SGNH hydrolase"/>
    <property type="match status" value="1"/>
</dbReference>
<dbReference type="Pfam" id="PF13472">
    <property type="entry name" value="Lipase_GDSL_2"/>
    <property type="match status" value="1"/>
</dbReference>
<dbReference type="GO" id="GO:0016787">
    <property type="term" value="F:hydrolase activity"/>
    <property type="evidence" value="ECO:0007669"/>
    <property type="project" value="UniProtKB-KW"/>
</dbReference>
<reference evidence="2 3" key="1">
    <citation type="submission" date="2019-10" db="EMBL/GenBank/DDBJ databases">
        <title>Whole genome shotgun sequence of Acrocarpospora corrugata NBRC 13972.</title>
        <authorList>
            <person name="Ichikawa N."/>
            <person name="Kimura A."/>
            <person name="Kitahashi Y."/>
            <person name="Komaki H."/>
            <person name="Oguchi A."/>
        </authorList>
    </citation>
    <scope>NUCLEOTIDE SEQUENCE [LARGE SCALE GENOMIC DNA]</scope>
    <source>
        <strain evidence="2 3">NBRC 13972</strain>
    </source>
</reference>
<evidence type="ECO:0000313" key="3">
    <source>
        <dbReference type="Proteomes" id="UP000334990"/>
    </source>
</evidence>
<dbReference type="SUPFAM" id="SSF52266">
    <property type="entry name" value="SGNH hydrolase"/>
    <property type="match status" value="1"/>
</dbReference>
<name>A0A5M3VPZ6_9ACTN</name>
<dbReference type="InterPro" id="IPR013830">
    <property type="entry name" value="SGNH_hydro"/>
</dbReference>
<dbReference type="AlphaFoldDB" id="A0A5M3VPZ6"/>
<comment type="caution">
    <text evidence="2">The sequence shown here is derived from an EMBL/GenBank/DDBJ whole genome shotgun (WGS) entry which is preliminary data.</text>
</comment>
<evidence type="ECO:0000313" key="2">
    <source>
        <dbReference type="EMBL" id="GER98288.1"/>
    </source>
</evidence>